<evidence type="ECO:0000256" key="6">
    <source>
        <dbReference type="ARBA" id="ARBA00023002"/>
    </source>
</evidence>
<comment type="caution">
    <text evidence="9">The sequence shown here is derived from an EMBL/GenBank/DDBJ whole genome shotgun (WGS) entry which is preliminary data.</text>
</comment>
<evidence type="ECO:0000259" key="8">
    <source>
        <dbReference type="Pfam" id="PF00732"/>
    </source>
</evidence>
<evidence type="ECO:0000256" key="5">
    <source>
        <dbReference type="ARBA" id="ARBA00022827"/>
    </source>
</evidence>
<keyword evidence="7" id="KW-0325">Glycoprotein</keyword>
<dbReference type="InterPro" id="IPR000172">
    <property type="entry name" value="GMC_OxRdtase_N"/>
</dbReference>
<keyword evidence="6" id="KW-0560">Oxidoreductase</keyword>
<feature type="domain" description="Glucose-methanol-choline oxidoreductase N-terminal" evidence="8">
    <location>
        <begin position="168"/>
        <end position="287"/>
    </location>
</feature>
<evidence type="ECO:0000313" key="10">
    <source>
        <dbReference type="Proteomes" id="UP001142393"/>
    </source>
</evidence>
<gene>
    <name evidence="9" type="ORF">DFH05DRAFT_1406417</name>
</gene>
<keyword evidence="10" id="KW-1185">Reference proteome</keyword>
<dbReference type="InterPro" id="IPR036188">
    <property type="entry name" value="FAD/NAD-bd_sf"/>
</dbReference>
<dbReference type="InterPro" id="IPR012132">
    <property type="entry name" value="GMC_OxRdtase"/>
</dbReference>
<sequence>MIIVCSNIDAFGIDVPFFSLNIKPQYDWSYTSTVQKGLNNRTNPIMRGFILGVSISSSFLSQSYFLNFHLGMFYTRGSADNYNRSAAVTTDDRWSWDNIQPFLELNERFEPPANRHNITGQFDPSVYSFTGILPGFPTDIDTMVTPFDAVHELRCAFHYNEDEHPLMICCSSAWLQKTVNTRSSSATSYLALEFLALEFLARSNLDVLLNTRVARILPIVQLPAAPSHENLSNPVQRMTAALLSAAGVIGSHQIVLNSGIGDTTLSQLGMKTLVNLTSVGRNLTDQPSISNEFLVNSDQTFDNLARNATLLNEVDEESNKSEMGLLVDTTGNQLSFCRVSKSLTDIYGDPSFGRSSPHLNMVPGVTQVAPPQFNSSNPYAPPLIYPSHLSV</sequence>
<dbReference type="Gene3D" id="3.50.50.60">
    <property type="entry name" value="FAD/NAD(P)-binding domain"/>
    <property type="match status" value="1"/>
</dbReference>
<dbReference type="PANTHER" id="PTHR11552:SF201">
    <property type="entry name" value="GLUCOSE-METHANOL-CHOLINE OXIDOREDUCTASE N-TERMINAL DOMAIN-CONTAINING PROTEIN"/>
    <property type="match status" value="1"/>
</dbReference>
<dbReference type="Proteomes" id="UP001142393">
    <property type="component" value="Unassembled WGS sequence"/>
</dbReference>
<evidence type="ECO:0000256" key="2">
    <source>
        <dbReference type="ARBA" id="ARBA00010790"/>
    </source>
</evidence>
<name>A0A9W8NSL5_9AGAR</name>
<reference evidence="9 10" key="1">
    <citation type="journal article" date="2023" name="Proc. Natl. Acad. Sci. U.S.A.">
        <title>A global phylogenomic analysis of the shiitake genus Lentinula.</title>
        <authorList>
            <person name="Sierra-Patev S."/>
            <person name="Min B."/>
            <person name="Naranjo-Ortiz M."/>
            <person name="Looney B."/>
            <person name="Konkel Z."/>
            <person name="Slot J.C."/>
            <person name="Sakamoto Y."/>
            <person name="Steenwyk J.L."/>
            <person name="Rokas A."/>
            <person name="Carro J."/>
            <person name="Camarero S."/>
            <person name="Ferreira P."/>
            <person name="Molpeceres G."/>
            <person name="Ruiz-Duenas F.J."/>
            <person name="Serrano A."/>
            <person name="Henrissat B."/>
            <person name="Drula E."/>
            <person name="Hughes K.W."/>
            <person name="Mata J.L."/>
            <person name="Ishikawa N.K."/>
            <person name="Vargas-Isla R."/>
            <person name="Ushijima S."/>
            <person name="Smith C.A."/>
            <person name="Donoghue J."/>
            <person name="Ahrendt S."/>
            <person name="Andreopoulos W."/>
            <person name="He G."/>
            <person name="LaButti K."/>
            <person name="Lipzen A."/>
            <person name="Ng V."/>
            <person name="Riley R."/>
            <person name="Sandor L."/>
            <person name="Barry K."/>
            <person name="Martinez A.T."/>
            <person name="Xiao Y."/>
            <person name="Gibbons J.G."/>
            <person name="Terashima K."/>
            <person name="Grigoriev I.V."/>
            <person name="Hibbett D."/>
        </authorList>
    </citation>
    <scope>NUCLEOTIDE SEQUENCE [LARGE SCALE GENOMIC DNA]</scope>
    <source>
        <strain evidence="9 10">TFB7810</strain>
    </source>
</reference>
<keyword evidence="3" id="KW-0285">Flavoprotein</keyword>
<comment type="cofactor">
    <cofactor evidence="1">
        <name>FAD</name>
        <dbReference type="ChEBI" id="CHEBI:57692"/>
    </cofactor>
</comment>
<keyword evidence="5" id="KW-0274">FAD</keyword>
<dbReference type="PANTHER" id="PTHR11552">
    <property type="entry name" value="GLUCOSE-METHANOL-CHOLINE GMC OXIDOREDUCTASE"/>
    <property type="match status" value="1"/>
</dbReference>
<evidence type="ECO:0000256" key="1">
    <source>
        <dbReference type="ARBA" id="ARBA00001974"/>
    </source>
</evidence>
<evidence type="ECO:0000256" key="4">
    <source>
        <dbReference type="ARBA" id="ARBA00022729"/>
    </source>
</evidence>
<comment type="similarity">
    <text evidence="2">Belongs to the GMC oxidoreductase family.</text>
</comment>
<evidence type="ECO:0000256" key="7">
    <source>
        <dbReference type="ARBA" id="ARBA00023180"/>
    </source>
</evidence>
<proteinExistence type="inferred from homology"/>
<dbReference type="GO" id="GO:0016614">
    <property type="term" value="F:oxidoreductase activity, acting on CH-OH group of donors"/>
    <property type="evidence" value="ECO:0007669"/>
    <property type="project" value="InterPro"/>
</dbReference>
<evidence type="ECO:0000313" key="9">
    <source>
        <dbReference type="EMBL" id="KAJ3739980.1"/>
    </source>
</evidence>
<dbReference type="AlphaFoldDB" id="A0A9W8NSL5"/>
<dbReference type="EMBL" id="JANVFU010000016">
    <property type="protein sequence ID" value="KAJ3739980.1"/>
    <property type="molecule type" value="Genomic_DNA"/>
</dbReference>
<keyword evidence="4" id="KW-0732">Signal</keyword>
<organism evidence="9 10">
    <name type="scientific">Lentinula detonsa</name>
    <dbReference type="NCBI Taxonomy" id="2804962"/>
    <lineage>
        <taxon>Eukaryota</taxon>
        <taxon>Fungi</taxon>
        <taxon>Dikarya</taxon>
        <taxon>Basidiomycota</taxon>
        <taxon>Agaricomycotina</taxon>
        <taxon>Agaricomycetes</taxon>
        <taxon>Agaricomycetidae</taxon>
        <taxon>Agaricales</taxon>
        <taxon>Marasmiineae</taxon>
        <taxon>Omphalotaceae</taxon>
        <taxon>Lentinula</taxon>
    </lineage>
</organism>
<dbReference type="SUPFAM" id="SSF51905">
    <property type="entry name" value="FAD/NAD(P)-binding domain"/>
    <property type="match status" value="1"/>
</dbReference>
<dbReference type="Pfam" id="PF00732">
    <property type="entry name" value="GMC_oxred_N"/>
    <property type="match status" value="1"/>
</dbReference>
<protein>
    <recommendedName>
        <fullName evidence="8">Glucose-methanol-choline oxidoreductase N-terminal domain-containing protein</fullName>
    </recommendedName>
</protein>
<dbReference type="Gene3D" id="3.30.560.10">
    <property type="entry name" value="Glucose Oxidase, domain 3"/>
    <property type="match status" value="1"/>
</dbReference>
<dbReference type="GO" id="GO:0050660">
    <property type="term" value="F:flavin adenine dinucleotide binding"/>
    <property type="evidence" value="ECO:0007669"/>
    <property type="project" value="InterPro"/>
</dbReference>
<evidence type="ECO:0000256" key="3">
    <source>
        <dbReference type="ARBA" id="ARBA00022630"/>
    </source>
</evidence>
<accession>A0A9W8NSL5</accession>